<dbReference type="EMBL" id="JAGMUV010000001">
    <property type="protein sequence ID" value="KAH7176073.1"/>
    <property type="molecule type" value="Genomic_DNA"/>
</dbReference>
<sequence length="152" mass="16776">MNLFSGVQHEVVTGRKTKFESFNVNQKEGQPSRFYGRVVVDTATQPQGVAGGRVIVEFMNEAGASTDSKTTTGSSTYSGDITESIRDAFQLRVEAAEVVTALCTKRETAKRKHIEQRTQADALIKEESPEPAQFPLQMKKTQCPRCIDTEGM</sequence>
<gene>
    <name evidence="1" type="ORF">EDB81DRAFT_897108</name>
</gene>
<keyword evidence="2" id="KW-1185">Reference proteome</keyword>
<evidence type="ECO:0000313" key="2">
    <source>
        <dbReference type="Proteomes" id="UP000738349"/>
    </source>
</evidence>
<proteinExistence type="predicted"/>
<reference evidence="1" key="1">
    <citation type="journal article" date="2021" name="Nat. Commun.">
        <title>Genetic determinants of endophytism in the Arabidopsis root mycobiome.</title>
        <authorList>
            <person name="Mesny F."/>
            <person name="Miyauchi S."/>
            <person name="Thiergart T."/>
            <person name="Pickel B."/>
            <person name="Atanasova L."/>
            <person name="Karlsson M."/>
            <person name="Huettel B."/>
            <person name="Barry K.W."/>
            <person name="Haridas S."/>
            <person name="Chen C."/>
            <person name="Bauer D."/>
            <person name="Andreopoulos W."/>
            <person name="Pangilinan J."/>
            <person name="LaButti K."/>
            <person name="Riley R."/>
            <person name="Lipzen A."/>
            <person name="Clum A."/>
            <person name="Drula E."/>
            <person name="Henrissat B."/>
            <person name="Kohler A."/>
            <person name="Grigoriev I.V."/>
            <person name="Martin F.M."/>
            <person name="Hacquard S."/>
        </authorList>
    </citation>
    <scope>NUCLEOTIDE SEQUENCE</scope>
    <source>
        <strain evidence="1">MPI-CAGE-AT-0147</strain>
    </source>
</reference>
<comment type="caution">
    <text evidence="1">The sequence shown here is derived from an EMBL/GenBank/DDBJ whole genome shotgun (WGS) entry which is preliminary data.</text>
</comment>
<protein>
    <submittedName>
        <fullName evidence="1">Uncharacterized protein</fullName>
    </submittedName>
</protein>
<dbReference type="Proteomes" id="UP000738349">
    <property type="component" value="Unassembled WGS sequence"/>
</dbReference>
<accession>A0A9P9FS32</accession>
<dbReference type="AlphaFoldDB" id="A0A9P9FS32"/>
<name>A0A9P9FS32_9HYPO</name>
<evidence type="ECO:0000313" key="1">
    <source>
        <dbReference type="EMBL" id="KAH7176073.1"/>
    </source>
</evidence>
<dbReference type="OrthoDB" id="4485682at2759"/>
<organism evidence="1 2">
    <name type="scientific">Dactylonectria macrodidyma</name>
    <dbReference type="NCBI Taxonomy" id="307937"/>
    <lineage>
        <taxon>Eukaryota</taxon>
        <taxon>Fungi</taxon>
        <taxon>Dikarya</taxon>
        <taxon>Ascomycota</taxon>
        <taxon>Pezizomycotina</taxon>
        <taxon>Sordariomycetes</taxon>
        <taxon>Hypocreomycetidae</taxon>
        <taxon>Hypocreales</taxon>
        <taxon>Nectriaceae</taxon>
        <taxon>Dactylonectria</taxon>
    </lineage>
</organism>